<dbReference type="PROSITE" id="PS50109">
    <property type="entry name" value="HIS_KIN"/>
    <property type="match status" value="1"/>
</dbReference>
<keyword evidence="10" id="KW-0175">Coiled coil</keyword>
<dbReference type="Pfam" id="PF07695">
    <property type="entry name" value="7TMR-DISM_7TM"/>
    <property type="match status" value="1"/>
</dbReference>
<feature type="transmembrane region" description="Helical" evidence="11">
    <location>
        <begin position="264"/>
        <end position="291"/>
    </location>
</feature>
<dbReference type="SMART" id="SM00387">
    <property type="entry name" value="HATPase_c"/>
    <property type="match status" value="1"/>
</dbReference>
<dbReference type="InterPro" id="IPR050736">
    <property type="entry name" value="Sensor_HK_Regulatory"/>
</dbReference>
<accession>A0A1I4HXZ4</accession>
<feature type="transmembrane region" description="Helical" evidence="11">
    <location>
        <begin position="238"/>
        <end position="257"/>
    </location>
</feature>
<dbReference type="Proteomes" id="UP000199668">
    <property type="component" value="Unassembled WGS sequence"/>
</dbReference>
<dbReference type="STRING" id="266892.SAMN04488054_10164"/>
<evidence type="ECO:0000313" key="14">
    <source>
        <dbReference type="Proteomes" id="UP000199668"/>
    </source>
</evidence>
<dbReference type="GO" id="GO:0005524">
    <property type="term" value="F:ATP binding"/>
    <property type="evidence" value="ECO:0007669"/>
    <property type="project" value="UniProtKB-KW"/>
</dbReference>
<dbReference type="InterPro" id="IPR036890">
    <property type="entry name" value="HATPase_C_sf"/>
</dbReference>
<evidence type="ECO:0000256" key="5">
    <source>
        <dbReference type="ARBA" id="ARBA00022679"/>
    </source>
</evidence>
<dbReference type="InterPro" id="IPR036097">
    <property type="entry name" value="HisK_dim/P_sf"/>
</dbReference>
<dbReference type="SUPFAM" id="SSF47384">
    <property type="entry name" value="Homodimeric domain of signal transducing histidine kinase"/>
    <property type="match status" value="1"/>
</dbReference>
<dbReference type="SMART" id="SM00388">
    <property type="entry name" value="HisKA"/>
    <property type="match status" value="1"/>
</dbReference>
<evidence type="ECO:0000256" key="3">
    <source>
        <dbReference type="ARBA" id="ARBA00012438"/>
    </source>
</evidence>
<dbReference type="InterPro" id="IPR004358">
    <property type="entry name" value="Sig_transdc_His_kin-like_C"/>
</dbReference>
<dbReference type="EMBL" id="FOTY01000001">
    <property type="protein sequence ID" value="SFL46653.1"/>
    <property type="molecule type" value="Genomic_DNA"/>
</dbReference>
<keyword evidence="5" id="KW-0808">Transferase</keyword>
<dbReference type="InterPro" id="IPR005467">
    <property type="entry name" value="His_kinase_dom"/>
</dbReference>
<dbReference type="PRINTS" id="PR00344">
    <property type="entry name" value="BCTRLSENSOR"/>
</dbReference>
<keyword evidence="8" id="KW-0067">ATP-binding</keyword>
<dbReference type="CDD" id="cd00075">
    <property type="entry name" value="HATPase"/>
    <property type="match status" value="1"/>
</dbReference>
<reference evidence="13 14" key="1">
    <citation type="submission" date="2016-10" db="EMBL/GenBank/DDBJ databases">
        <authorList>
            <person name="de Groot N.N."/>
        </authorList>
    </citation>
    <scope>NUCLEOTIDE SEQUENCE [LARGE SCALE GENOMIC DNA]</scope>
    <source>
        <strain evidence="13 14">CGMCC 1.6134</strain>
    </source>
</reference>
<feature type="transmembrane region" description="Helical" evidence="11">
    <location>
        <begin position="390"/>
        <end position="410"/>
    </location>
</feature>
<protein>
    <recommendedName>
        <fullName evidence="3">histidine kinase</fullName>
        <ecNumber evidence="3">2.7.13.3</ecNumber>
    </recommendedName>
</protein>
<dbReference type="InterPro" id="IPR003594">
    <property type="entry name" value="HATPase_dom"/>
</dbReference>
<keyword evidence="11" id="KW-0812">Transmembrane</keyword>
<dbReference type="PANTHER" id="PTHR43711:SF26">
    <property type="entry name" value="SENSOR HISTIDINE KINASE RCSC"/>
    <property type="match status" value="1"/>
</dbReference>
<dbReference type="FunFam" id="3.30.565.10:FF:000006">
    <property type="entry name" value="Sensor histidine kinase WalK"/>
    <property type="match status" value="1"/>
</dbReference>
<evidence type="ECO:0000259" key="12">
    <source>
        <dbReference type="PROSITE" id="PS50109"/>
    </source>
</evidence>
<dbReference type="InterPro" id="IPR008979">
    <property type="entry name" value="Galactose-bd-like_sf"/>
</dbReference>
<dbReference type="AlphaFoldDB" id="A0A1I4HXZ4"/>
<evidence type="ECO:0000256" key="7">
    <source>
        <dbReference type="ARBA" id="ARBA00022777"/>
    </source>
</evidence>
<dbReference type="SUPFAM" id="SSF49785">
    <property type="entry name" value="Galactose-binding domain-like"/>
    <property type="match status" value="1"/>
</dbReference>
<keyword evidence="14" id="KW-1185">Reference proteome</keyword>
<keyword evidence="9" id="KW-0902">Two-component regulatory system</keyword>
<comment type="subcellular location">
    <subcellularLocation>
        <location evidence="2">Cell membrane</location>
        <topology evidence="2">Multi-pass membrane protein</topology>
    </subcellularLocation>
</comment>
<evidence type="ECO:0000256" key="11">
    <source>
        <dbReference type="SAM" id="Phobius"/>
    </source>
</evidence>
<evidence type="ECO:0000313" key="13">
    <source>
        <dbReference type="EMBL" id="SFL46653.1"/>
    </source>
</evidence>
<sequence length="721" mass="81549">MFSLYMDESMWVICMIYFNRIKTDKLRIWGGYKMKTIMYTLFLILAAGLAGCGNPVVDDSAASNGVLTLPEDEQEEAVYTLDGEWKFYWQRLMLPSEVSGSGADPLYVQTPSGWSDTQTESGPLPNKGYGTYHLEIELPELLTDDTAGIYIPEIATAYTLWVDQKVVAENGTPGVSRSSTRPDHHPQAAYFKPESDTIDLVLHVSEFHQRKSGWWDSFYIGSAENIQSMRDQNTTREVFLVVSLLVMGLYHLGIFVLRPSDTAPLFFGGLCLAVAARTLLLGEVLFLRFFSGIPWEWTLKFEYWAPCLGIVCAILFIYTQYHRDMNIWIRNSFLTLFSLMAFIILVTPARIFTEGMIFLQSTAVLALVYINIVLWTALCRGRRGSRAHAGAMLILLAFVVNDVLHYNHIINTGETVSIGVFSYLFAQSFIMASRFTNALTHSRQLSDRLEKANQTLEEKVELRTRKLTETNQELEKANQRLERMYRARQELMSNISHELGTPMTSIQGYIKGMLDGVIDRGDPAYLQLVYNKTLLLQKITDDLRELAKLESGGITYTFEERNMRDYVETIYFVYKEEIERKGILFTWEDHLPPERNGVVSIDPIRMEQVLSNLLLNAKKFTPSGGTVTLIVQEQEDRHSIMTGVRDDGPGIEGEELPNVFKRFFKGGANVVKSEEGVGLGLAISAEIVRSHGGEVGVESRKGEGSLFYFSLPVFPVNKNDS</sequence>
<evidence type="ECO:0000256" key="1">
    <source>
        <dbReference type="ARBA" id="ARBA00000085"/>
    </source>
</evidence>
<keyword evidence="11" id="KW-0472">Membrane</keyword>
<gene>
    <name evidence="13" type="ORF">SAMN04488054_10164</name>
</gene>
<evidence type="ECO:0000256" key="6">
    <source>
        <dbReference type="ARBA" id="ARBA00022741"/>
    </source>
</evidence>
<dbReference type="PANTHER" id="PTHR43711">
    <property type="entry name" value="TWO-COMPONENT HISTIDINE KINASE"/>
    <property type="match status" value="1"/>
</dbReference>
<comment type="catalytic activity">
    <reaction evidence="1">
        <text>ATP + protein L-histidine = ADP + protein N-phospho-L-histidine.</text>
        <dbReference type="EC" id="2.7.13.3"/>
    </reaction>
</comment>
<keyword evidence="6" id="KW-0547">Nucleotide-binding</keyword>
<evidence type="ECO:0000256" key="4">
    <source>
        <dbReference type="ARBA" id="ARBA00022553"/>
    </source>
</evidence>
<keyword evidence="7 13" id="KW-0418">Kinase</keyword>
<feature type="coiled-coil region" evidence="10">
    <location>
        <begin position="439"/>
        <end position="494"/>
    </location>
</feature>
<keyword evidence="11" id="KW-1133">Transmembrane helix</keyword>
<feature type="transmembrane region" description="Helical" evidence="11">
    <location>
        <begin position="357"/>
        <end position="378"/>
    </location>
</feature>
<feature type="transmembrane region" description="Helical" evidence="11">
    <location>
        <begin position="303"/>
        <end position="321"/>
    </location>
</feature>
<dbReference type="CDD" id="cd00082">
    <property type="entry name" value="HisKA"/>
    <property type="match status" value="1"/>
</dbReference>
<evidence type="ECO:0000256" key="8">
    <source>
        <dbReference type="ARBA" id="ARBA00022840"/>
    </source>
</evidence>
<feature type="domain" description="Histidine kinase" evidence="12">
    <location>
        <begin position="494"/>
        <end position="715"/>
    </location>
</feature>
<dbReference type="GO" id="GO:0005886">
    <property type="term" value="C:plasma membrane"/>
    <property type="evidence" value="ECO:0007669"/>
    <property type="project" value="UniProtKB-SubCell"/>
</dbReference>
<evidence type="ECO:0000256" key="10">
    <source>
        <dbReference type="SAM" id="Coils"/>
    </source>
</evidence>
<proteinExistence type="predicted"/>
<dbReference type="Gene3D" id="3.30.565.10">
    <property type="entry name" value="Histidine kinase-like ATPase, C-terminal domain"/>
    <property type="match status" value="1"/>
</dbReference>
<evidence type="ECO:0000256" key="9">
    <source>
        <dbReference type="ARBA" id="ARBA00023012"/>
    </source>
</evidence>
<evidence type="ECO:0000256" key="2">
    <source>
        <dbReference type="ARBA" id="ARBA00004651"/>
    </source>
</evidence>
<keyword evidence="4" id="KW-0597">Phosphoprotein</keyword>
<dbReference type="Gene3D" id="2.60.120.260">
    <property type="entry name" value="Galactose-binding domain-like"/>
    <property type="match status" value="1"/>
</dbReference>
<feature type="transmembrane region" description="Helical" evidence="11">
    <location>
        <begin position="333"/>
        <end position="351"/>
    </location>
</feature>
<dbReference type="InterPro" id="IPR003661">
    <property type="entry name" value="HisK_dim/P_dom"/>
</dbReference>
<feature type="transmembrane region" description="Helical" evidence="11">
    <location>
        <begin position="416"/>
        <end position="435"/>
    </location>
</feature>
<dbReference type="GO" id="GO:0000155">
    <property type="term" value="F:phosphorelay sensor kinase activity"/>
    <property type="evidence" value="ECO:0007669"/>
    <property type="project" value="InterPro"/>
</dbReference>
<dbReference type="Pfam" id="PF02518">
    <property type="entry name" value="HATPase_c"/>
    <property type="match status" value="1"/>
</dbReference>
<organism evidence="13 14">
    <name type="scientific">Salibacterium qingdaonense</name>
    <dbReference type="NCBI Taxonomy" id="266892"/>
    <lineage>
        <taxon>Bacteria</taxon>
        <taxon>Bacillati</taxon>
        <taxon>Bacillota</taxon>
        <taxon>Bacilli</taxon>
        <taxon>Bacillales</taxon>
        <taxon>Bacillaceae</taxon>
    </lineage>
</organism>
<name>A0A1I4HXZ4_9BACI</name>
<dbReference type="SUPFAM" id="SSF55874">
    <property type="entry name" value="ATPase domain of HSP90 chaperone/DNA topoisomerase II/histidine kinase"/>
    <property type="match status" value="1"/>
</dbReference>
<dbReference type="EC" id="2.7.13.3" evidence="3"/>
<dbReference type="Gene3D" id="1.10.287.130">
    <property type="match status" value="1"/>
</dbReference>
<dbReference type="InterPro" id="IPR011623">
    <property type="entry name" value="7TMR_DISM_rcpt_extracell_dom1"/>
</dbReference>
<dbReference type="Pfam" id="PF00512">
    <property type="entry name" value="HisKA"/>
    <property type="match status" value="1"/>
</dbReference>